<dbReference type="AlphaFoldDB" id="A0A1F8F770"/>
<keyword evidence="1" id="KW-1133">Transmembrane helix</keyword>
<comment type="caution">
    <text evidence="2">The sequence shown here is derived from an EMBL/GenBank/DDBJ whole genome shotgun (WGS) entry which is preliminary data.</text>
</comment>
<feature type="transmembrane region" description="Helical" evidence="1">
    <location>
        <begin position="21"/>
        <end position="38"/>
    </location>
</feature>
<evidence type="ECO:0000256" key="1">
    <source>
        <dbReference type="SAM" id="Phobius"/>
    </source>
</evidence>
<name>A0A1F8F770_9BACT</name>
<evidence type="ECO:0008006" key="4">
    <source>
        <dbReference type="Google" id="ProtNLM"/>
    </source>
</evidence>
<organism evidence="2 3">
    <name type="scientific">Candidatus Yanofskybacteria bacterium RIFCSPHIGHO2_02_FULL_41_11</name>
    <dbReference type="NCBI Taxonomy" id="1802675"/>
    <lineage>
        <taxon>Bacteria</taxon>
        <taxon>Candidatus Yanofskyibacteriota</taxon>
    </lineage>
</organism>
<gene>
    <name evidence="2" type="ORF">A3J46_05900</name>
</gene>
<feature type="transmembrane region" description="Helical" evidence="1">
    <location>
        <begin position="44"/>
        <end position="63"/>
    </location>
</feature>
<keyword evidence="1" id="KW-0812">Transmembrane</keyword>
<accession>A0A1F8F770</accession>
<sequence>MRFQLPQFIETQVKLVGPLTLRQFLWVAFGAVLLYILYLTLPGYFFIVLALPLAAIFMALAFLDINGAPLSDYAVYAFNYLVNPKKYVYKKKVE</sequence>
<keyword evidence="1" id="KW-0472">Membrane</keyword>
<dbReference type="Pfam" id="PF12666">
    <property type="entry name" value="PrgI"/>
    <property type="match status" value="1"/>
</dbReference>
<dbReference type="Proteomes" id="UP000177167">
    <property type="component" value="Unassembled WGS sequence"/>
</dbReference>
<dbReference type="EMBL" id="MGJP01000047">
    <property type="protein sequence ID" value="OGN08993.1"/>
    <property type="molecule type" value="Genomic_DNA"/>
</dbReference>
<reference evidence="2 3" key="1">
    <citation type="journal article" date="2016" name="Nat. Commun.">
        <title>Thousands of microbial genomes shed light on interconnected biogeochemical processes in an aquifer system.</title>
        <authorList>
            <person name="Anantharaman K."/>
            <person name="Brown C.T."/>
            <person name="Hug L.A."/>
            <person name="Sharon I."/>
            <person name="Castelle C.J."/>
            <person name="Probst A.J."/>
            <person name="Thomas B.C."/>
            <person name="Singh A."/>
            <person name="Wilkins M.J."/>
            <person name="Karaoz U."/>
            <person name="Brodie E.L."/>
            <person name="Williams K.H."/>
            <person name="Hubbard S.S."/>
            <person name="Banfield J.F."/>
        </authorList>
    </citation>
    <scope>NUCLEOTIDE SEQUENCE [LARGE SCALE GENOMIC DNA]</scope>
</reference>
<evidence type="ECO:0000313" key="2">
    <source>
        <dbReference type="EMBL" id="OGN08993.1"/>
    </source>
</evidence>
<protein>
    <recommendedName>
        <fullName evidence="4">PrgI family protein</fullName>
    </recommendedName>
</protein>
<dbReference type="InterPro" id="IPR024414">
    <property type="entry name" value="Uncharacterised_PrgI"/>
</dbReference>
<evidence type="ECO:0000313" key="3">
    <source>
        <dbReference type="Proteomes" id="UP000177167"/>
    </source>
</evidence>
<proteinExistence type="predicted"/>